<evidence type="ECO:0000313" key="2">
    <source>
        <dbReference type="Proteomes" id="UP001501822"/>
    </source>
</evidence>
<sequence>MVGTFVRDLARTLAARGLAAEVVGASMVWAVNRAADGDDPVGRAMSPGLRQAVVCRPDEDGRLLWWWVWSGPTRDAPSEFEPLGPASDVEAAAHRIVSVLRLDGVRPEATA</sequence>
<evidence type="ECO:0000313" key="1">
    <source>
        <dbReference type="EMBL" id="GAA0363804.1"/>
    </source>
</evidence>
<dbReference type="EMBL" id="BAAABM010000064">
    <property type="protein sequence ID" value="GAA0363804.1"/>
    <property type="molecule type" value="Genomic_DNA"/>
</dbReference>
<protein>
    <submittedName>
        <fullName evidence="1">Uncharacterized protein</fullName>
    </submittedName>
</protein>
<keyword evidence="2" id="KW-1185">Reference proteome</keyword>
<dbReference type="RefSeq" id="WP_252803722.1">
    <property type="nucleotide sequence ID" value="NZ_BAAABM010000064.1"/>
</dbReference>
<gene>
    <name evidence="1" type="ORF">GCM10010151_62190</name>
</gene>
<dbReference type="Proteomes" id="UP001501822">
    <property type="component" value="Unassembled WGS sequence"/>
</dbReference>
<organism evidence="1 2">
    <name type="scientific">Actinoallomurus spadix</name>
    <dbReference type="NCBI Taxonomy" id="79912"/>
    <lineage>
        <taxon>Bacteria</taxon>
        <taxon>Bacillati</taxon>
        <taxon>Actinomycetota</taxon>
        <taxon>Actinomycetes</taxon>
        <taxon>Streptosporangiales</taxon>
        <taxon>Thermomonosporaceae</taxon>
        <taxon>Actinoallomurus</taxon>
    </lineage>
</organism>
<comment type="caution">
    <text evidence="1">The sequence shown here is derived from an EMBL/GenBank/DDBJ whole genome shotgun (WGS) entry which is preliminary data.</text>
</comment>
<reference evidence="2" key="1">
    <citation type="journal article" date="2019" name="Int. J. Syst. Evol. Microbiol.">
        <title>The Global Catalogue of Microorganisms (GCM) 10K type strain sequencing project: providing services to taxonomists for standard genome sequencing and annotation.</title>
        <authorList>
            <consortium name="The Broad Institute Genomics Platform"/>
            <consortium name="The Broad Institute Genome Sequencing Center for Infectious Disease"/>
            <person name="Wu L."/>
            <person name="Ma J."/>
        </authorList>
    </citation>
    <scope>NUCLEOTIDE SEQUENCE [LARGE SCALE GENOMIC DNA]</scope>
    <source>
        <strain evidence="2">JCM 3146</strain>
    </source>
</reference>
<accession>A0ABP3H718</accession>
<name>A0ABP3H718_9ACTN</name>
<proteinExistence type="predicted"/>